<sequence length="319" mass="35321">MPANVSPEYRKAEEAYRKAQTPAERLACLEEMLATIPKHKGTEKMQADIKTRIAKLRREFSSRKGPKRQDFLHIEKQGAGQVAVFGAPNCGKSALVAGLTGLPTQVAPWPFTTAQPGAGMMAWESIQVQLVDTPPIAPDAPGWLYHIIRTADAGLWVLDLADDALLETTEQVRELLTAARISLVPSEELRYCPTLRVGAKCDDPDAADRLAIVTEMLGTADILPVSIETGAGVEELKRRLFAILDIIRVYTKRPGHPVDKVDPVILPTGATVMDAAYHLHKDFARQLNFARLWSEPDIEGLRVDREHVLKDRDVVEFHL</sequence>
<dbReference type="Proteomes" id="UP000885672">
    <property type="component" value="Unassembled WGS sequence"/>
</dbReference>
<dbReference type="InterPro" id="IPR012676">
    <property type="entry name" value="TGS-like"/>
</dbReference>
<dbReference type="InterPro" id="IPR006073">
    <property type="entry name" value="GTP-bd"/>
</dbReference>
<dbReference type="Gene3D" id="3.10.20.30">
    <property type="match status" value="1"/>
</dbReference>
<dbReference type="GO" id="GO:0003924">
    <property type="term" value="F:GTPase activity"/>
    <property type="evidence" value="ECO:0007669"/>
    <property type="project" value="InterPro"/>
</dbReference>
<dbReference type="PRINTS" id="PR00326">
    <property type="entry name" value="GTP1OBG"/>
</dbReference>
<dbReference type="GO" id="GO:0005525">
    <property type="term" value="F:GTP binding"/>
    <property type="evidence" value="ECO:0007669"/>
    <property type="project" value="InterPro"/>
</dbReference>
<evidence type="ECO:0000313" key="3">
    <source>
        <dbReference type="EMBL" id="HDQ98887.1"/>
    </source>
</evidence>
<dbReference type="Pfam" id="PF01926">
    <property type="entry name" value="MMR_HSR1"/>
    <property type="match status" value="1"/>
</dbReference>
<reference evidence="3" key="1">
    <citation type="journal article" date="2020" name="mSystems">
        <title>Genome- and Community-Level Interaction Insights into Carbon Utilization and Element Cycling Functions of Hydrothermarchaeota in Hydrothermal Sediment.</title>
        <authorList>
            <person name="Zhou Z."/>
            <person name="Liu Y."/>
            <person name="Xu W."/>
            <person name="Pan J."/>
            <person name="Luo Z.H."/>
            <person name="Li M."/>
        </authorList>
    </citation>
    <scope>NUCLEOTIDE SEQUENCE [LARGE SCALE GENOMIC DNA]</scope>
    <source>
        <strain evidence="3">SpSt-1182</strain>
    </source>
</reference>
<dbReference type="InterPro" id="IPR027417">
    <property type="entry name" value="P-loop_NTPase"/>
</dbReference>
<dbReference type="InterPro" id="IPR004095">
    <property type="entry name" value="TGS"/>
</dbReference>
<dbReference type="InterPro" id="IPR045001">
    <property type="entry name" value="DRG"/>
</dbReference>
<comment type="caution">
    <text evidence="3">The sequence shown here is derived from an EMBL/GenBank/DDBJ whole genome shotgun (WGS) entry which is preliminary data.</text>
</comment>
<evidence type="ECO:0000259" key="1">
    <source>
        <dbReference type="Pfam" id="PF01926"/>
    </source>
</evidence>
<dbReference type="Pfam" id="PF02824">
    <property type="entry name" value="TGS"/>
    <property type="match status" value="1"/>
</dbReference>
<dbReference type="AlphaFoldDB" id="A0A7V0XEA5"/>
<accession>A0A7V0XEA5</accession>
<dbReference type="EMBL" id="DSBX01000042">
    <property type="protein sequence ID" value="HDQ98887.1"/>
    <property type="molecule type" value="Genomic_DNA"/>
</dbReference>
<organism evidence="3">
    <name type="scientific">candidate division WOR-3 bacterium</name>
    <dbReference type="NCBI Taxonomy" id="2052148"/>
    <lineage>
        <taxon>Bacteria</taxon>
        <taxon>Bacteria division WOR-3</taxon>
    </lineage>
</organism>
<dbReference type="SUPFAM" id="SSF81271">
    <property type="entry name" value="TGS-like"/>
    <property type="match status" value="1"/>
</dbReference>
<dbReference type="InterPro" id="IPR012675">
    <property type="entry name" value="Beta-grasp_dom_sf"/>
</dbReference>
<proteinExistence type="predicted"/>
<gene>
    <name evidence="3" type="ORF">ENN51_01170</name>
</gene>
<protein>
    <submittedName>
        <fullName evidence="3">TGS domain-containing protein</fullName>
    </submittedName>
</protein>
<feature type="domain" description="G" evidence="1">
    <location>
        <begin position="81"/>
        <end position="177"/>
    </location>
</feature>
<dbReference type="PANTHER" id="PTHR43127">
    <property type="entry name" value="DEVELOPMENTALLY-REGULATED GTP-BINDING PROTEIN 2"/>
    <property type="match status" value="1"/>
</dbReference>
<evidence type="ECO:0000259" key="2">
    <source>
        <dbReference type="Pfam" id="PF02824"/>
    </source>
</evidence>
<dbReference type="SUPFAM" id="SSF52540">
    <property type="entry name" value="P-loop containing nucleoside triphosphate hydrolases"/>
    <property type="match status" value="1"/>
</dbReference>
<name>A0A7V0XEA5_UNCW3</name>
<feature type="domain" description="TGS" evidence="2">
    <location>
        <begin position="247"/>
        <end position="317"/>
    </location>
</feature>
<dbReference type="Gene3D" id="3.40.50.300">
    <property type="entry name" value="P-loop containing nucleotide triphosphate hydrolases"/>
    <property type="match status" value="1"/>
</dbReference>